<comment type="caution">
    <text evidence="2">The sequence shown here is derived from an EMBL/GenBank/DDBJ whole genome shotgun (WGS) entry which is preliminary data.</text>
</comment>
<feature type="compositionally biased region" description="Acidic residues" evidence="1">
    <location>
        <begin position="409"/>
        <end position="419"/>
    </location>
</feature>
<dbReference type="AlphaFoldDB" id="A0A023B204"/>
<accession>A0A023B204</accession>
<evidence type="ECO:0000256" key="1">
    <source>
        <dbReference type="SAM" id="MobiDB-lite"/>
    </source>
</evidence>
<reference evidence="2" key="1">
    <citation type="submission" date="2013-12" db="EMBL/GenBank/DDBJ databases">
        <authorList>
            <person name="Omoto C.K."/>
            <person name="Sibley D."/>
            <person name="Venepally P."/>
            <person name="Hadjithomas M."/>
            <person name="Karamycheva S."/>
            <person name="Brunk B."/>
            <person name="Roos D."/>
            <person name="Caler E."/>
            <person name="Lorenzi H."/>
        </authorList>
    </citation>
    <scope>NUCLEOTIDE SEQUENCE</scope>
</reference>
<dbReference type="GeneID" id="22914610"/>
<dbReference type="Proteomes" id="UP000019763">
    <property type="component" value="Unassembled WGS sequence"/>
</dbReference>
<dbReference type="VEuPathDB" id="CryptoDB:GNI_131750"/>
<sequence length="581" mass="62546">MLGKCLVSSNASVRIKLNDEGPPVVGILAVQRTTEQRTTEQRASVPRSTQSTVAQVSLWRVVCGAKELWSLRDVRMPRLSGAVVEVSIGDREASCQFDDPEDASIFYDFLRGHSVDAPQSVTLLSAGRQAAPDAASPLAVHPVTSEEDSGLGPVCQLAGTGQLVSPSAFNSPSEEVATENSLAAADIAVSPAGMNLADMNPAGMNLADMNPAEMNPAETTPVSGESLTLSPVSMNNVADFIALLRDASATIYNTTPIREELTPLMAAFLKQEWLGHLWKEERRIRLGLLDLTDDPEYPNRLSELLVRIINVGCRTSAVSLMSHDPDCVEAYLSYYYRGLDYQGLDYWGLDQSVLATQRNNSPQTAACAEGISQVGMNMTTMLVAGPAADSSLVVNDFSSQFARDYAGASDDDNSGGEDSDTGKDPGTGEGSGSDRGGERTGKTGTSCSRVAGFRSVAQLCLKPNACFRTELGLDPFAVLLSDENMEGCLRTLESSPQGLPRADFLGYWRDTVSFEGEALLNECVQSGRTRKMIKMSAVLSARIMYLRDVVLPRFLEDQVIQKATLTSAALQALIWWSLIND</sequence>
<keyword evidence="3" id="KW-1185">Reference proteome</keyword>
<feature type="compositionally biased region" description="Gly residues" evidence="1">
    <location>
        <begin position="425"/>
        <end position="434"/>
    </location>
</feature>
<dbReference type="RefSeq" id="XP_011132188.1">
    <property type="nucleotide sequence ID" value="XM_011133886.1"/>
</dbReference>
<evidence type="ECO:0000313" key="2">
    <source>
        <dbReference type="EMBL" id="EZG47347.1"/>
    </source>
</evidence>
<proteinExistence type="predicted"/>
<dbReference type="EMBL" id="AFNH02000983">
    <property type="protein sequence ID" value="EZG47347.1"/>
    <property type="molecule type" value="Genomic_DNA"/>
</dbReference>
<feature type="region of interest" description="Disordered" evidence="1">
    <location>
        <begin position="405"/>
        <end position="445"/>
    </location>
</feature>
<organism evidence="2 3">
    <name type="scientific">Gregarina niphandrodes</name>
    <name type="common">Septate eugregarine</name>
    <dbReference type="NCBI Taxonomy" id="110365"/>
    <lineage>
        <taxon>Eukaryota</taxon>
        <taxon>Sar</taxon>
        <taxon>Alveolata</taxon>
        <taxon>Apicomplexa</taxon>
        <taxon>Conoidasida</taxon>
        <taxon>Gregarinasina</taxon>
        <taxon>Eugregarinorida</taxon>
        <taxon>Gregarinidae</taxon>
        <taxon>Gregarina</taxon>
    </lineage>
</organism>
<name>A0A023B204_GRENI</name>
<protein>
    <submittedName>
        <fullName evidence="2">Uncharacterized protein</fullName>
    </submittedName>
</protein>
<feature type="non-terminal residue" evidence="2">
    <location>
        <position position="581"/>
    </location>
</feature>
<gene>
    <name evidence="2" type="ORF">GNI_131750</name>
</gene>
<evidence type="ECO:0000313" key="3">
    <source>
        <dbReference type="Proteomes" id="UP000019763"/>
    </source>
</evidence>